<dbReference type="Gene3D" id="1.25.40.10">
    <property type="entry name" value="Tetratricopeptide repeat domain"/>
    <property type="match status" value="1"/>
</dbReference>
<dbReference type="PANTHER" id="PTHR43628">
    <property type="entry name" value="ACTIVATOR OF C KINASE PROTEIN 1-RELATED"/>
    <property type="match status" value="1"/>
</dbReference>
<dbReference type="SMART" id="SM00671">
    <property type="entry name" value="SEL1"/>
    <property type="match status" value="3"/>
</dbReference>
<feature type="region of interest" description="Disordered" evidence="1">
    <location>
        <begin position="1"/>
        <end position="126"/>
    </location>
</feature>
<evidence type="ECO:0008006" key="4">
    <source>
        <dbReference type="Google" id="ProtNLM"/>
    </source>
</evidence>
<dbReference type="AlphaFoldDB" id="A0A5C6GAW8"/>
<evidence type="ECO:0000313" key="2">
    <source>
        <dbReference type="EMBL" id="TWU74489.1"/>
    </source>
</evidence>
<dbReference type="GO" id="GO:0032153">
    <property type="term" value="C:cell division site"/>
    <property type="evidence" value="ECO:0007669"/>
    <property type="project" value="TreeGrafter"/>
</dbReference>
<dbReference type="InterPro" id="IPR052945">
    <property type="entry name" value="Mitotic_Regulator"/>
</dbReference>
<organism evidence="2 3">
    <name type="scientific">Metarhizium rileyi (strain RCEF 4871)</name>
    <name type="common">Nomuraea rileyi</name>
    <dbReference type="NCBI Taxonomy" id="1649241"/>
    <lineage>
        <taxon>Eukaryota</taxon>
        <taxon>Fungi</taxon>
        <taxon>Dikarya</taxon>
        <taxon>Ascomycota</taxon>
        <taxon>Pezizomycotina</taxon>
        <taxon>Sordariomycetes</taxon>
        <taxon>Hypocreomycetidae</taxon>
        <taxon>Hypocreales</taxon>
        <taxon>Clavicipitaceae</taxon>
        <taxon>Metarhizium</taxon>
    </lineage>
</organism>
<proteinExistence type="predicted"/>
<gene>
    <name evidence="2" type="ORF">ED733_005249</name>
</gene>
<reference evidence="3" key="1">
    <citation type="submission" date="2018-12" db="EMBL/GenBank/DDBJ databases">
        <title>The complete genome of Metarhizium rileyi, a key fungal pathogen of Lepidoptera.</title>
        <authorList>
            <person name="Binneck E."/>
            <person name="Lastra C.C.L."/>
            <person name="Sosa-Gomez D.R."/>
        </authorList>
    </citation>
    <scope>NUCLEOTIDE SEQUENCE [LARGE SCALE GENOMIC DNA]</scope>
    <source>
        <strain evidence="3">Cep018-CH2</strain>
    </source>
</reference>
<dbReference type="EMBL" id="SBHS01000011">
    <property type="protein sequence ID" value="TWU74489.1"/>
    <property type="molecule type" value="Genomic_DNA"/>
</dbReference>
<name>A0A5C6GAW8_METRR</name>
<feature type="compositionally biased region" description="Basic residues" evidence="1">
    <location>
        <begin position="92"/>
        <end position="102"/>
    </location>
</feature>
<dbReference type="SUPFAM" id="SSF81901">
    <property type="entry name" value="HCP-like"/>
    <property type="match status" value="1"/>
</dbReference>
<dbReference type="InterPro" id="IPR006597">
    <property type="entry name" value="Sel1-like"/>
</dbReference>
<dbReference type="Pfam" id="PF08238">
    <property type="entry name" value="Sel1"/>
    <property type="match status" value="3"/>
</dbReference>
<feature type="compositionally biased region" description="Basic and acidic residues" evidence="1">
    <location>
        <begin position="69"/>
        <end position="81"/>
    </location>
</feature>
<dbReference type="Proteomes" id="UP000317257">
    <property type="component" value="Unassembled WGS sequence"/>
</dbReference>
<comment type="caution">
    <text evidence="2">The sequence shown here is derived from an EMBL/GenBank/DDBJ whole genome shotgun (WGS) entry which is preliminary data.</text>
</comment>
<dbReference type="PANTHER" id="PTHR43628:SF1">
    <property type="entry name" value="CHITIN SYNTHASE REGULATORY FACTOR 2-RELATED"/>
    <property type="match status" value="1"/>
</dbReference>
<evidence type="ECO:0000256" key="1">
    <source>
        <dbReference type="SAM" id="MobiDB-lite"/>
    </source>
</evidence>
<dbReference type="GO" id="GO:0010972">
    <property type="term" value="P:negative regulation of G2/M transition of mitotic cell cycle"/>
    <property type="evidence" value="ECO:0007669"/>
    <property type="project" value="TreeGrafter"/>
</dbReference>
<sequence>MSFLDRFKRKKAQPANTDSGSQDDVRRLNGSDFTFIRTDTAGQEILQPPNDGRDQNLLSPQPSVRSSRRSHDVFRSDRSRSDSASSQTSHGSRQRLSQRLHLSRQAESSDYVPENLPAITGPDPTDEAQWEARATMLAGQNEFARSRPASPVPSEGMPQTNLEPGSTGRKRSSSSSQAIDDDIQLAISLHEEGKFEQSTKLFGRLADPEGANNPLSQILYGLALRHGWGCQPDPANAVRYLSTAASNSAAVEELALQAGKKKGGAAKGELVMAIFELANCFSSGWGIKADPFAAKHYYETAANLGDSDAMNEAARCYLKGFGCEKDKYTAAQYYRRAEQAGNKTLGNTWIWKPKYDFPRRDR</sequence>
<protein>
    <recommendedName>
        <fullName evidence="4">Tetratricopeptide-like helical</fullName>
    </recommendedName>
</protein>
<feature type="region of interest" description="Disordered" evidence="1">
    <location>
        <begin position="142"/>
        <end position="178"/>
    </location>
</feature>
<dbReference type="InterPro" id="IPR011990">
    <property type="entry name" value="TPR-like_helical_dom_sf"/>
</dbReference>
<accession>A0A5C6GAW8</accession>
<evidence type="ECO:0000313" key="3">
    <source>
        <dbReference type="Proteomes" id="UP000317257"/>
    </source>
</evidence>